<dbReference type="EMBL" id="JBHMFA010000005">
    <property type="protein sequence ID" value="MFB9104432.1"/>
    <property type="molecule type" value="Genomic_DNA"/>
</dbReference>
<dbReference type="Proteomes" id="UP001589590">
    <property type="component" value="Unassembled WGS sequence"/>
</dbReference>
<dbReference type="Gene3D" id="2.40.128.510">
    <property type="entry name" value="Protein of unknown function DUF4738"/>
    <property type="match status" value="1"/>
</dbReference>
<dbReference type="PROSITE" id="PS51257">
    <property type="entry name" value="PROKAR_LIPOPROTEIN"/>
    <property type="match status" value="1"/>
</dbReference>
<protein>
    <recommendedName>
        <fullName evidence="3">LPS export ABC transporter periplasmic protein LptC</fullName>
    </recommendedName>
</protein>
<sequence length="189" mass="21896">MKKIFFFACTISLVFMSCDGRNRMHQSNREVLESANLLESFSTRVYFVPQEEVKIHTDTIMSSGFHVKLNYNSIEGQFVSKTEVTKGKTQTKIHFKNFEAQLSVLKQGQLLTHSLINKSLFKEYATPDFWEQAIMQHVWLNHEQSTAEMVCLNTSFRILNTNTFKDFSILIDTFGNLKIKEVNLLPNTI</sequence>
<evidence type="ECO:0000313" key="2">
    <source>
        <dbReference type="Proteomes" id="UP001589590"/>
    </source>
</evidence>
<keyword evidence="2" id="KW-1185">Reference proteome</keyword>
<proteinExistence type="predicted"/>
<name>A0ABV5GXT2_9FLAO</name>
<comment type="caution">
    <text evidence="1">The sequence shown here is derived from an EMBL/GenBank/DDBJ whole genome shotgun (WGS) entry which is preliminary data.</text>
</comment>
<evidence type="ECO:0000313" key="1">
    <source>
        <dbReference type="EMBL" id="MFB9104432.1"/>
    </source>
</evidence>
<gene>
    <name evidence="1" type="ORF">ACFFU1_05965</name>
</gene>
<organism evidence="1 2">
    <name type="scientific">Algibacter miyuki</name>
    <dbReference type="NCBI Taxonomy" id="1306933"/>
    <lineage>
        <taxon>Bacteria</taxon>
        <taxon>Pseudomonadati</taxon>
        <taxon>Bacteroidota</taxon>
        <taxon>Flavobacteriia</taxon>
        <taxon>Flavobacteriales</taxon>
        <taxon>Flavobacteriaceae</taxon>
        <taxon>Algibacter</taxon>
    </lineage>
</organism>
<evidence type="ECO:0008006" key="3">
    <source>
        <dbReference type="Google" id="ProtNLM"/>
    </source>
</evidence>
<reference evidence="1 2" key="1">
    <citation type="submission" date="2024-09" db="EMBL/GenBank/DDBJ databases">
        <authorList>
            <person name="Sun Q."/>
            <person name="Mori K."/>
        </authorList>
    </citation>
    <scope>NUCLEOTIDE SEQUENCE [LARGE SCALE GENOMIC DNA]</scope>
    <source>
        <strain evidence="1 2">CECT 8300</strain>
    </source>
</reference>
<dbReference type="RefSeq" id="WP_290274515.1">
    <property type="nucleotide sequence ID" value="NZ_JAUFQP010000016.1"/>
</dbReference>
<accession>A0ABV5GXT2</accession>